<feature type="domain" description="Glycosyl transferase family 1" evidence="1">
    <location>
        <begin position="324"/>
        <end position="397"/>
    </location>
</feature>
<dbReference type="Pfam" id="PF00534">
    <property type="entry name" value="Glycos_transf_1"/>
    <property type="match status" value="1"/>
</dbReference>
<dbReference type="GO" id="GO:0016757">
    <property type="term" value="F:glycosyltransferase activity"/>
    <property type="evidence" value="ECO:0007669"/>
    <property type="project" value="InterPro"/>
</dbReference>
<evidence type="ECO:0000259" key="2">
    <source>
        <dbReference type="Pfam" id="PF13439"/>
    </source>
</evidence>
<comment type="caution">
    <text evidence="3">The sequence shown here is derived from an EMBL/GenBank/DDBJ whole genome shotgun (WGS) entry which is preliminary data.</text>
</comment>
<dbReference type="SUPFAM" id="SSF53756">
    <property type="entry name" value="UDP-Glycosyltransferase/glycogen phosphorylase"/>
    <property type="match status" value="1"/>
</dbReference>
<protein>
    <submittedName>
        <fullName evidence="3">Glycosyl transferase, group 1 family protein</fullName>
    </submittedName>
</protein>
<organism evidence="3 4">
    <name type="scientific">Candidatus Nomurabacteria bacterium GW2011_GWF2_40_12</name>
    <dbReference type="NCBI Taxonomy" id="1618776"/>
    <lineage>
        <taxon>Bacteria</taxon>
        <taxon>Candidatus Nomuraibacteriota</taxon>
    </lineage>
</organism>
<dbReference type="InterPro" id="IPR028098">
    <property type="entry name" value="Glyco_trans_4-like_N"/>
</dbReference>
<dbReference type="EMBL" id="LBYC01000001">
    <property type="protein sequence ID" value="KKR43930.1"/>
    <property type="molecule type" value="Genomic_DNA"/>
</dbReference>
<evidence type="ECO:0000313" key="3">
    <source>
        <dbReference type="EMBL" id="KKR43930.1"/>
    </source>
</evidence>
<dbReference type="Proteomes" id="UP000034301">
    <property type="component" value="Unassembled WGS sequence"/>
</dbReference>
<dbReference type="InterPro" id="IPR001296">
    <property type="entry name" value="Glyco_trans_1"/>
</dbReference>
<dbReference type="Pfam" id="PF13439">
    <property type="entry name" value="Glyco_transf_4"/>
    <property type="match status" value="1"/>
</dbReference>
<dbReference type="AlphaFoldDB" id="A0A0G0TA29"/>
<name>A0A0G0TA29_9BACT</name>
<dbReference type="PANTHER" id="PTHR12526">
    <property type="entry name" value="GLYCOSYLTRANSFERASE"/>
    <property type="match status" value="1"/>
</dbReference>
<reference evidence="3 4" key="1">
    <citation type="journal article" date="2015" name="Nature">
        <title>rRNA introns, odd ribosomes, and small enigmatic genomes across a large radiation of phyla.</title>
        <authorList>
            <person name="Brown C.T."/>
            <person name="Hug L.A."/>
            <person name="Thomas B.C."/>
            <person name="Sharon I."/>
            <person name="Castelle C.J."/>
            <person name="Singh A."/>
            <person name="Wilkins M.J."/>
            <person name="Williams K.H."/>
            <person name="Banfield J.F."/>
        </authorList>
    </citation>
    <scope>NUCLEOTIDE SEQUENCE [LARGE SCALE GENOMIC DNA]</scope>
</reference>
<keyword evidence="3" id="KW-0808">Transferase</keyword>
<proteinExistence type="predicted"/>
<evidence type="ECO:0000259" key="1">
    <source>
        <dbReference type="Pfam" id="PF00534"/>
    </source>
</evidence>
<accession>A0A0G0TA29</accession>
<sequence length="432" mass="49359">MQNNKQGLQRRAFYFTRSILKMFHSEKVESLPKTLKKIGIKVAFIHNEKRIHTGMHTGAAQINRFMARALVAFGVQVRHFYPKLQLSDPPTHLRGIANILFFYSMLEHKKDILKFDIIQGTSYTPLPFLTFNTPVVCHFGSTTHGFLTAVPFSKKLPLKEQQVYRELVKLKIIPEFDLKTFRPMEDIADIEMIAASRATACIATSKKVKDELVNAGVPKEKVFIIYNAIEDYWFLPPRTTEIKAPHLVFLGRLGNDVFTLKLKGLSRLVNFYRAFPEIPKTTICMTTNLKLKEWLKVSFPKHYMYVNLRKDLIPGALAPLFGSILFISSRYEGFSLSLVEGMSQGLVPISFPVGIAPEIIRNGENGFIVSTEKEAEERARELLSDNTRRLAMAVEAKRTAEKFCSKNIATDLISLYRNIKKEHKENNKKSNI</sequence>
<feature type="domain" description="Glycosyltransferase subfamily 4-like N-terminal" evidence="2">
    <location>
        <begin position="58"/>
        <end position="230"/>
    </location>
</feature>
<dbReference type="CDD" id="cd03801">
    <property type="entry name" value="GT4_PimA-like"/>
    <property type="match status" value="1"/>
</dbReference>
<gene>
    <name evidence="3" type="ORF">UT78_C0001G0116</name>
</gene>
<evidence type="ECO:0000313" key="4">
    <source>
        <dbReference type="Proteomes" id="UP000034301"/>
    </source>
</evidence>
<dbReference type="Gene3D" id="3.40.50.2000">
    <property type="entry name" value="Glycogen Phosphorylase B"/>
    <property type="match status" value="2"/>
</dbReference>